<dbReference type="Pfam" id="PF16189">
    <property type="entry name" value="Creatinase_N_2"/>
    <property type="match status" value="1"/>
</dbReference>
<keyword evidence="4" id="KW-1185">Reference proteome</keyword>
<dbReference type="Pfam" id="PF01321">
    <property type="entry name" value="Creatinase_N"/>
    <property type="match status" value="1"/>
</dbReference>
<comment type="caution">
    <text evidence="3">The sequence shown here is derived from an EMBL/GenBank/DDBJ whole genome shotgun (WGS) entry which is preliminary data.</text>
</comment>
<dbReference type="PANTHER" id="PTHR43763:SF6">
    <property type="entry name" value="XAA-PRO AMINOPEPTIDASE 1"/>
    <property type="match status" value="1"/>
</dbReference>
<feature type="domain" description="Peptidase M24" evidence="1">
    <location>
        <begin position="437"/>
        <end position="475"/>
    </location>
</feature>
<dbReference type="PANTHER" id="PTHR43763">
    <property type="entry name" value="XAA-PRO AMINOPEPTIDASE 1"/>
    <property type="match status" value="1"/>
</dbReference>
<dbReference type="EMBL" id="JROU02000033">
    <property type="protein sequence ID" value="OEH80571.1"/>
    <property type="molecule type" value="Genomic_DNA"/>
</dbReference>
<reference evidence="3 4" key="1">
    <citation type="journal article" date="2016" name="BMC Genomics">
        <title>Comparative genomics reveals Cyclospora cayetanensis possesses coccidia-like metabolism and invasion components but unique surface antigens.</title>
        <authorList>
            <person name="Liu S."/>
            <person name="Wang L."/>
            <person name="Zheng H."/>
            <person name="Xu Z."/>
            <person name="Roellig D.M."/>
            <person name="Li N."/>
            <person name="Frace M.A."/>
            <person name="Tang K."/>
            <person name="Arrowood M.J."/>
            <person name="Moss D.M."/>
            <person name="Zhang L."/>
            <person name="Feng Y."/>
            <person name="Xiao L."/>
        </authorList>
    </citation>
    <scope>NUCLEOTIDE SEQUENCE [LARGE SCALE GENOMIC DNA]</scope>
    <source>
        <strain evidence="3 4">CHN_HEN01</strain>
    </source>
</reference>
<organism evidence="3 4">
    <name type="scientific">Cyclospora cayetanensis</name>
    <dbReference type="NCBI Taxonomy" id="88456"/>
    <lineage>
        <taxon>Eukaryota</taxon>
        <taxon>Sar</taxon>
        <taxon>Alveolata</taxon>
        <taxon>Apicomplexa</taxon>
        <taxon>Conoidasida</taxon>
        <taxon>Coccidia</taxon>
        <taxon>Eucoccidiorida</taxon>
        <taxon>Eimeriorina</taxon>
        <taxon>Eimeriidae</taxon>
        <taxon>Cyclospora</taxon>
    </lineage>
</organism>
<dbReference type="Proteomes" id="UP000095192">
    <property type="component" value="Unassembled WGS sequence"/>
</dbReference>
<keyword evidence="3" id="KW-0031">Aminopeptidase</keyword>
<gene>
    <name evidence="3" type="ORF">cyc_02784</name>
</gene>
<evidence type="ECO:0000259" key="2">
    <source>
        <dbReference type="Pfam" id="PF01321"/>
    </source>
</evidence>
<dbReference type="InterPro" id="IPR050422">
    <property type="entry name" value="X-Pro_aminopeptidase_P"/>
</dbReference>
<dbReference type="InterPro" id="IPR036005">
    <property type="entry name" value="Creatinase/aminopeptidase-like"/>
</dbReference>
<dbReference type="Pfam" id="PF00557">
    <property type="entry name" value="Peptidase_M24"/>
    <property type="match status" value="1"/>
</dbReference>
<dbReference type="InterPro" id="IPR000994">
    <property type="entry name" value="Pept_M24"/>
</dbReference>
<keyword evidence="3" id="KW-0645">Protease</keyword>
<evidence type="ECO:0000313" key="3">
    <source>
        <dbReference type="EMBL" id="OEH80571.1"/>
    </source>
</evidence>
<dbReference type="InterPro" id="IPR000587">
    <property type="entry name" value="Creatinase_N"/>
</dbReference>
<dbReference type="VEuPathDB" id="ToxoDB:cyc_02784"/>
<protein>
    <submittedName>
        <fullName evidence="3">X-prolyl aminopeptidase</fullName>
    </submittedName>
</protein>
<dbReference type="SUPFAM" id="SSF55920">
    <property type="entry name" value="Creatinase/aminopeptidase"/>
    <property type="match status" value="1"/>
</dbReference>
<dbReference type="SUPFAM" id="SSF53092">
    <property type="entry name" value="Creatinase/prolidase N-terminal domain"/>
    <property type="match status" value="1"/>
</dbReference>
<dbReference type="VEuPathDB" id="ToxoDB:LOC34619586"/>
<sequence>MDGIMRQTHAAEDSPSVSSAQGRLSAVRALMHEHQLDAWLVDDADAHGSEIPSPAFARRSFLSSFDGSNGLALLTQQDALLWTDGRYFTQAEQQLPKGLWRLMKSDFGDTPTLTQFLKQQTQIRRLGVDGFSTSTSLLNQIREAGFHLFRGASVPQESLDTSWRYVVPLEKNLVDEVWGPLRPPLPSSQVYVHPKEYRGSSTREKAAKAVEAMAKEGADIMLLSSLDDVAWLTNLRGADTPNSPLFYAYALLVRKTPEKSSGDGVREGEEGGSLPWRLVVYTDPHRVSPEARASLTQEGAFLRPYDHLASDIRLILSYCPCTPTPKSMIQEASEAMRSAWLDPKINLAIHRIFAESGNLLVKETPVAVAKAAKDAREIKGMREAHEEDAVALATFFCWPDPKTSLELQASLSRADGALTVSVRAPGGGPPAHEEVPMFLLDSGGQYLTGTTDVTRTLHLGSPTQEQKEAYTLVLKTPHFYPPFSYGNPSASRLLCLTRSS</sequence>
<dbReference type="GO" id="GO:0004177">
    <property type="term" value="F:aminopeptidase activity"/>
    <property type="evidence" value="ECO:0007669"/>
    <property type="project" value="UniProtKB-KW"/>
</dbReference>
<accession>A0A1D3DAU1</accession>
<feature type="domain" description="Creatinase N-terminal" evidence="2">
    <location>
        <begin position="23"/>
        <end position="144"/>
    </location>
</feature>
<dbReference type="AlphaFoldDB" id="A0A1D3DAU1"/>
<keyword evidence="3" id="KW-0378">Hydrolase</keyword>
<dbReference type="InterPro" id="IPR029149">
    <property type="entry name" value="Creatin/AminoP/Spt16_N"/>
</dbReference>
<evidence type="ECO:0000259" key="1">
    <source>
        <dbReference type="Pfam" id="PF00557"/>
    </source>
</evidence>
<evidence type="ECO:0000313" key="4">
    <source>
        <dbReference type="Proteomes" id="UP000095192"/>
    </source>
</evidence>
<name>A0A1D3DAU1_9EIME</name>
<dbReference type="Gene3D" id="3.90.230.10">
    <property type="entry name" value="Creatinase/methionine aminopeptidase superfamily"/>
    <property type="match status" value="1"/>
</dbReference>
<dbReference type="Gene3D" id="3.40.350.10">
    <property type="entry name" value="Creatinase/prolidase N-terminal domain"/>
    <property type="match status" value="2"/>
</dbReference>
<dbReference type="InParanoid" id="A0A1D3DAU1"/>
<proteinExistence type="predicted"/>
<dbReference type="FunCoup" id="A0A1D3DAU1">
    <property type="interactions" value="35"/>
</dbReference>
<dbReference type="GO" id="GO:0005737">
    <property type="term" value="C:cytoplasm"/>
    <property type="evidence" value="ECO:0007669"/>
    <property type="project" value="UniProtKB-ARBA"/>
</dbReference>